<dbReference type="EMBL" id="SCFB01000020">
    <property type="protein sequence ID" value="RZI45281.1"/>
    <property type="molecule type" value="Genomic_DNA"/>
</dbReference>
<dbReference type="PROSITE" id="PS00893">
    <property type="entry name" value="NUDIX_BOX"/>
    <property type="match status" value="1"/>
</dbReference>
<dbReference type="Pfam" id="PF00293">
    <property type="entry name" value="NUDIX"/>
    <property type="match status" value="1"/>
</dbReference>
<dbReference type="NCBIfam" id="NF001936">
    <property type="entry name" value="PRK00714.1-3"/>
    <property type="match status" value="1"/>
</dbReference>
<reference evidence="6 7" key="1">
    <citation type="submission" date="2018-10" db="EMBL/GenBank/DDBJ databases">
        <title>An updated phylogeny of the Alphaproteobacteria reveals that the parasitic Rickettsiales and Holosporales have independent origins.</title>
        <authorList>
            <person name="Munoz-Gomez S.A."/>
            <person name="Hess S."/>
            <person name="Burger G."/>
            <person name="Lang B.F."/>
            <person name="Susko E."/>
            <person name="Slamovits C.H."/>
            <person name="Roger A.J."/>
        </authorList>
    </citation>
    <scope>NUCLEOTIDE SEQUENCE [LARGE SCALE GENOMIC DNA]</scope>
    <source>
        <strain evidence="6">HOLO01</strain>
    </source>
</reference>
<dbReference type="GO" id="GO:0008893">
    <property type="term" value="F:guanosine-3',5'-bis(diphosphate) 3'-diphosphatase activity"/>
    <property type="evidence" value="ECO:0007669"/>
    <property type="project" value="TreeGrafter"/>
</dbReference>
<keyword evidence="7" id="KW-1185">Reference proteome</keyword>
<dbReference type="GO" id="GO:0034432">
    <property type="term" value="F:bis(5'-adenosyl)-pentaphosphatase activity"/>
    <property type="evidence" value="ECO:0007669"/>
    <property type="project" value="TreeGrafter"/>
</dbReference>
<comment type="cofactor">
    <cofactor evidence="1">
        <name>Mn(2+)</name>
        <dbReference type="ChEBI" id="CHEBI:29035"/>
    </cofactor>
</comment>
<evidence type="ECO:0000313" key="6">
    <source>
        <dbReference type="EMBL" id="RZI45281.1"/>
    </source>
</evidence>
<dbReference type="InterPro" id="IPR020084">
    <property type="entry name" value="NUDIX_hydrolase_CS"/>
</dbReference>
<dbReference type="InterPro" id="IPR000086">
    <property type="entry name" value="NUDIX_hydrolase_dom"/>
</dbReference>
<dbReference type="Proteomes" id="UP000293550">
    <property type="component" value="Unassembled WGS sequence"/>
</dbReference>
<name>A0A4Q7DEW9_9PROT</name>
<evidence type="ECO:0000313" key="7">
    <source>
        <dbReference type="Proteomes" id="UP000293550"/>
    </source>
</evidence>
<feature type="short sequence motif" description="Nudix box" evidence="4">
    <location>
        <begin position="52"/>
        <end position="73"/>
    </location>
</feature>
<dbReference type="OrthoDB" id="9816040at2"/>
<evidence type="ECO:0000256" key="1">
    <source>
        <dbReference type="ARBA" id="ARBA00001936"/>
    </source>
</evidence>
<dbReference type="HAMAP" id="MF_00298">
    <property type="entry name" value="Nudix_RppH"/>
    <property type="match status" value="1"/>
</dbReference>
<dbReference type="GO" id="GO:0006753">
    <property type="term" value="P:nucleoside phosphate metabolic process"/>
    <property type="evidence" value="ECO:0007669"/>
    <property type="project" value="TreeGrafter"/>
</dbReference>
<evidence type="ECO:0000256" key="2">
    <source>
        <dbReference type="ARBA" id="ARBA00001946"/>
    </source>
</evidence>
<feature type="domain" description="Nudix hydrolase" evidence="5">
    <location>
        <begin position="12"/>
        <end position="161"/>
    </location>
</feature>
<dbReference type="RefSeq" id="WP_130154559.1">
    <property type="nucleotide sequence ID" value="NZ_SCFB01000020.1"/>
</dbReference>
<proteinExistence type="inferred from homology"/>
<comment type="caution">
    <text evidence="6">The sequence shown here is derived from an EMBL/GenBank/DDBJ whole genome shotgun (WGS) entry which is preliminary data.</text>
</comment>
<dbReference type="GO" id="GO:0019693">
    <property type="term" value="P:ribose phosphate metabolic process"/>
    <property type="evidence" value="ECO:0007669"/>
    <property type="project" value="TreeGrafter"/>
</dbReference>
<evidence type="ECO:0000256" key="4">
    <source>
        <dbReference type="HAMAP-Rule" id="MF_00298"/>
    </source>
</evidence>
<dbReference type="SUPFAM" id="SSF55811">
    <property type="entry name" value="Nudix"/>
    <property type="match status" value="1"/>
</dbReference>
<dbReference type="PROSITE" id="PS51462">
    <property type="entry name" value="NUDIX"/>
    <property type="match status" value="1"/>
</dbReference>
<evidence type="ECO:0000256" key="3">
    <source>
        <dbReference type="ARBA" id="ARBA00022801"/>
    </source>
</evidence>
<protein>
    <recommendedName>
        <fullName evidence="4">RNA pyrophosphohydrolase</fullName>
        <ecNumber evidence="4">3.6.1.-</ecNumber>
    </recommendedName>
    <alternativeName>
        <fullName evidence="4">(Di)nucleoside polyphosphate hydrolase</fullName>
    </alternativeName>
</protein>
<dbReference type="AlphaFoldDB" id="A0A4Q7DEW9"/>
<dbReference type="Gene3D" id="3.90.79.10">
    <property type="entry name" value="Nucleoside Triphosphate Pyrophosphohydrolase"/>
    <property type="match status" value="1"/>
</dbReference>
<dbReference type="PRINTS" id="PR00502">
    <property type="entry name" value="NUDIXFAMILY"/>
</dbReference>
<comment type="function">
    <text evidence="4">Accelerates the degradation of transcripts by removing pyrophosphate from the 5'-end of triphosphorylated RNA, leading to a more labile monophosphorylated state that can stimulate subsequent ribonuclease cleavage.</text>
</comment>
<dbReference type="PANTHER" id="PTHR11839">
    <property type="entry name" value="UDP/ADP-SUGAR PYROPHOSPHATASE"/>
    <property type="match status" value="1"/>
</dbReference>
<dbReference type="EC" id="3.6.1.-" evidence="4"/>
<evidence type="ECO:0000259" key="5">
    <source>
        <dbReference type="PROSITE" id="PS51462"/>
    </source>
</evidence>
<accession>A0A4Q7DEW9</accession>
<keyword evidence="3 4" id="KW-0378">Hydrolase</keyword>
<dbReference type="CDD" id="cd03671">
    <property type="entry name" value="NUDIX_Ap4A_hydrolase_plant_like"/>
    <property type="match status" value="1"/>
</dbReference>
<dbReference type="InterPro" id="IPR020476">
    <property type="entry name" value="Nudix_hydrolase"/>
</dbReference>
<organism evidence="6 7">
    <name type="scientific">Candidatus Finniella inopinata</name>
    <dbReference type="NCBI Taxonomy" id="1696036"/>
    <lineage>
        <taxon>Bacteria</taxon>
        <taxon>Pseudomonadati</taxon>
        <taxon>Pseudomonadota</taxon>
        <taxon>Alphaproteobacteria</taxon>
        <taxon>Holosporales</taxon>
        <taxon>Candidatus Paracaedibacteraceae</taxon>
        <taxon>Candidatus Finniella</taxon>
    </lineage>
</organism>
<dbReference type="NCBIfam" id="NF001938">
    <property type="entry name" value="PRK00714.1-5"/>
    <property type="match status" value="1"/>
</dbReference>
<comment type="similarity">
    <text evidence="4">Belongs to the Nudix hydrolase family. RppH subfamily.</text>
</comment>
<dbReference type="InterPro" id="IPR015797">
    <property type="entry name" value="NUDIX_hydrolase-like_dom_sf"/>
</dbReference>
<dbReference type="InterPro" id="IPR022927">
    <property type="entry name" value="RppH"/>
</dbReference>
<gene>
    <name evidence="4" type="primary">rppH</name>
    <name evidence="4" type="synonym">nudH</name>
    <name evidence="6" type="ORF">EQU50_07785</name>
</gene>
<sequence>MSTDFESQMEDGYRPGVGLMLLNADDHVFVGQRIDNVRISSNPSDGWQMPQGGIDYGETPLQAAFRELKEEVGTDKAQLIAESEHWYNYRFPDVLRPILWDGRFHSQRQKWFLLRFTGNDDDIQIHSDFHPEFSNWKWLEPDQLIDLIIDFKRPVYQQVLKEFKPFFERK</sequence>
<comment type="cofactor">
    <cofactor evidence="2">
        <name>Mg(2+)</name>
        <dbReference type="ChEBI" id="CHEBI:18420"/>
    </cofactor>
</comment>
<dbReference type="PANTHER" id="PTHR11839:SF22">
    <property type="entry name" value="NUDIX HYDROLASE 26, CHLOROPLASTIC"/>
    <property type="match status" value="1"/>
</dbReference>
<comment type="cofactor">
    <cofactor evidence="4">
        <name>a divalent metal cation</name>
        <dbReference type="ChEBI" id="CHEBI:60240"/>
    </cofactor>
</comment>